<comment type="subunit">
    <text evidence="2">Associates exclusively with 100S ribosomes, which are dimers of 70S ribosomes.</text>
</comment>
<dbReference type="Pfam" id="PF16321">
    <property type="entry name" value="Ribosom_S30AE_C"/>
    <property type="match status" value="1"/>
</dbReference>
<reference evidence="6 7" key="1">
    <citation type="submission" date="2018-07" db="EMBL/GenBank/DDBJ databases">
        <title>Venubactetium sediminum gen. nov., sp. nov., isolated from a marine solar saltern.</title>
        <authorList>
            <person name="Wang S."/>
        </authorList>
    </citation>
    <scope>NUCLEOTIDE SEQUENCE [LARGE SCALE GENOMIC DNA]</scope>
    <source>
        <strain evidence="6 7">WD2A32</strain>
    </source>
</reference>
<keyword evidence="1 4" id="KW-0810">Translation regulation</keyword>
<dbReference type="InterPro" id="IPR032528">
    <property type="entry name" value="Ribosom_S30AE_C"/>
</dbReference>
<sequence>MQLSVNGRQIDVGDAFRGHIEESLNDIFGKYFGDAIEATVTMSREGPMYHALVNAHVGRGIQLVVENRADKPYTAFDGAADRLSKRLRRHKRRLRDHHRESNAETIQTMAARQYVLASESGEAEEGESADGQPAVIAEMSHEIPSLTVGEAVMRLDLADLPAMMFRNSAHGGMNMIYRRGDGNIGWIDPQGNSSAK</sequence>
<dbReference type="HAMAP" id="MF_00839">
    <property type="entry name" value="HPF"/>
    <property type="match status" value="1"/>
</dbReference>
<comment type="similarity">
    <text evidence="4">Belongs to the HPF/YfiA ribosome-associated protein family. Long HPF subfamily.</text>
</comment>
<keyword evidence="7" id="KW-1185">Reference proteome</keyword>
<evidence type="ECO:0000313" key="7">
    <source>
        <dbReference type="Proteomes" id="UP000253941"/>
    </source>
</evidence>
<comment type="subcellular location">
    <subcellularLocation>
        <location evidence="4">Cytoplasm</location>
    </subcellularLocation>
</comment>
<dbReference type="Proteomes" id="UP000253941">
    <property type="component" value="Unassembled WGS sequence"/>
</dbReference>
<evidence type="ECO:0000256" key="4">
    <source>
        <dbReference type="HAMAP-Rule" id="MF_00839"/>
    </source>
</evidence>
<dbReference type="GO" id="GO:0043024">
    <property type="term" value="F:ribosomal small subunit binding"/>
    <property type="evidence" value="ECO:0007669"/>
    <property type="project" value="TreeGrafter"/>
</dbReference>
<dbReference type="InterPro" id="IPR003489">
    <property type="entry name" value="RHF/RaiA"/>
</dbReference>
<comment type="subunit">
    <text evidence="4">Interacts with 100S ribosomes.</text>
</comment>
<dbReference type="Gene3D" id="3.30.160.100">
    <property type="entry name" value="Ribosome hibernation promotion factor-like"/>
    <property type="match status" value="1"/>
</dbReference>
<accession>A0A369T8D4</accession>
<organism evidence="6 7">
    <name type="scientific">Ferruginivarius sediminum</name>
    <dbReference type="NCBI Taxonomy" id="2661937"/>
    <lineage>
        <taxon>Bacteria</taxon>
        <taxon>Pseudomonadati</taxon>
        <taxon>Pseudomonadota</taxon>
        <taxon>Alphaproteobacteria</taxon>
        <taxon>Rhodospirillales</taxon>
        <taxon>Rhodospirillaceae</taxon>
        <taxon>Ferruginivarius</taxon>
    </lineage>
</organism>
<dbReference type="NCBIfam" id="TIGR00741">
    <property type="entry name" value="yfiA"/>
    <property type="match status" value="1"/>
</dbReference>
<evidence type="ECO:0000256" key="1">
    <source>
        <dbReference type="ARBA" id="ARBA00022845"/>
    </source>
</evidence>
<comment type="caution">
    <text evidence="6">The sequence shown here is derived from an EMBL/GenBank/DDBJ whole genome shotgun (WGS) entry which is preliminary data.</text>
</comment>
<dbReference type="GO" id="GO:0022627">
    <property type="term" value="C:cytosolic small ribosomal subunit"/>
    <property type="evidence" value="ECO:0007669"/>
    <property type="project" value="TreeGrafter"/>
</dbReference>
<dbReference type="InterPro" id="IPR034694">
    <property type="entry name" value="HPF_long/plastid"/>
</dbReference>
<dbReference type="SUPFAM" id="SSF69754">
    <property type="entry name" value="Ribosome binding protein Y (YfiA homologue)"/>
    <property type="match status" value="1"/>
</dbReference>
<dbReference type="AlphaFoldDB" id="A0A369T8D4"/>
<keyword evidence="4" id="KW-0963">Cytoplasm</keyword>
<evidence type="ECO:0000256" key="3">
    <source>
        <dbReference type="ARBA" id="ARBA00041148"/>
    </source>
</evidence>
<evidence type="ECO:0000256" key="2">
    <source>
        <dbReference type="ARBA" id="ARBA00038695"/>
    </source>
</evidence>
<dbReference type="Pfam" id="PF02482">
    <property type="entry name" value="Ribosomal_S30AE"/>
    <property type="match status" value="1"/>
</dbReference>
<dbReference type="RefSeq" id="WP_114582604.1">
    <property type="nucleotide sequence ID" value="NZ_QPMH01000011.1"/>
</dbReference>
<gene>
    <name evidence="6" type="primary">raiA</name>
    <name evidence="4" type="synonym">hpf</name>
    <name evidence="6" type="ORF">DRB17_12605</name>
</gene>
<dbReference type="PANTHER" id="PTHR33231:SF1">
    <property type="entry name" value="30S RIBOSOMAL PROTEIN"/>
    <property type="match status" value="1"/>
</dbReference>
<feature type="domain" description="Sigma 54 modulation/S30EA ribosomal protein C-terminal" evidence="5">
    <location>
        <begin position="132"/>
        <end position="185"/>
    </location>
</feature>
<comment type="function">
    <text evidence="4">Required for dimerization of active 70S ribosomes into 100S ribosomes in stationary phase; 100S ribosomes are translationally inactive and sometimes present during exponential growth.</text>
</comment>
<evidence type="ECO:0000259" key="5">
    <source>
        <dbReference type="Pfam" id="PF16321"/>
    </source>
</evidence>
<dbReference type="Gene3D" id="3.30.505.50">
    <property type="entry name" value="Sigma 54 modulation/S30EA ribosomal protein, C-terminal domain"/>
    <property type="match status" value="1"/>
</dbReference>
<name>A0A369T8D4_9PROT</name>
<protein>
    <recommendedName>
        <fullName evidence="3 4">Ribosome hibernation promoting factor</fullName>
        <shortName evidence="4">HPF</shortName>
    </recommendedName>
</protein>
<dbReference type="InterPro" id="IPR050574">
    <property type="entry name" value="HPF/YfiA_ribosome-assoc"/>
</dbReference>
<dbReference type="CDD" id="cd00552">
    <property type="entry name" value="RaiA"/>
    <property type="match status" value="1"/>
</dbReference>
<dbReference type="PANTHER" id="PTHR33231">
    <property type="entry name" value="30S RIBOSOMAL PROTEIN"/>
    <property type="match status" value="1"/>
</dbReference>
<evidence type="ECO:0000313" key="6">
    <source>
        <dbReference type="EMBL" id="RDD61573.1"/>
    </source>
</evidence>
<dbReference type="InterPro" id="IPR038416">
    <property type="entry name" value="Ribosom_S30AE_C_sf"/>
</dbReference>
<dbReference type="EMBL" id="QPMH01000011">
    <property type="protein sequence ID" value="RDD61573.1"/>
    <property type="molecule type" value="Genomic_DNA"/>
</dbReference>
<dbReference type="GO" id="GO:0045900">
    <property type="term" value="P:negative regulation of translational elongation"/>
    <property type="evidence" value="ECO:0007669"/>
    <property type="project" value="TreeGrafter"/>
</dbReference>
<dbReference type="InterPro" id="IPR036567">
    <property type="entry name" value="RHF-like"/>
</dbReference>
<proteinExistence type="inferred from homology"/>